<dbReference type="EC" id="2.3.-.-" evidence="3"/>
<evidence type="ECO:0000259" key="2">
    <source>
        <dbReference type="Pfam" id="PF01757"/>
    </source>
</evidence>
<sequence length="352" mass="39612">MANPATPLAYQPALNGLRAVAVSIVLVQHWLQPAFPLGELGPSLFFVLSGYLVSGIIWQYGAYVGAPGGWWPRVRSFYLRWGLRIVPAYYLALLGCALLPLAMVQEHPGWFLLPGANMLMYRLRGWGDGVGHFWTIAVEMQFYLLWPVVLGLLDRRLKMFLGLVAASWLFRLLWSAGVRADMVHLLLPASLDLFALGAVLRLNPSWLAPLARGRYVGLAWLGWVALRLLYTGPAWATPQAIWLAGTDFLTIGWLLRAPAASRRLGLGYPVAQWLGDHSYGMYLYHLPLLVLWQRVVYHFIPEPAGRAAWMSPLPVLLILLPVLLLLSAASWRFIEAPINRAKRWFRYPDLPN</sequence>
<name>A0ABT9B5F3_9BACT</name>
<accession>A0ABT9B5F3</accession>
<proteinExistence type="predicted"/>
<dbReference type="Pfam" id="PF01757">
    <property type="entry name" value="Acyl_transf_3"/>
    <property type="match status" value="1"/>
</dbReference>
<keyword evidence="3" id="KW-0808">Transferase</keyword>
<dbReference type="InterPro" id="IPR050879">
    <property type="entry name" value="Acyltransferase_3"/>
</dbReference>
<keyword evidence="4" id="KW-1185">Reference proteome</keyword>
<dbReference type="RefSeq" id="WP_305004811.1">
    <property type="nucleotide sequence ID" value="NZ_JAUQSY010000001.1"/>
</dbReference>
<dbReference type="InterPro" id="IPR002656">
    <property type="entry name" value="Acyl_transf_3_dom"/>
</dbReference>
<dbReference type="PANTHER" id="PTHR23028:SF53">
    <property type="entry name" value="ACYL_TRANSF_3 DOMAIN-CONTAINING PROTEIN"/>
    <property type="match status" value="1"/>
</dbReference>
<dbReference type="GO" id="GO:0016746">
    <property type="term" value="F:acyltransferase activity"/>
    <property type="evidence" value="ECO:0007669"/>
    <property type="project" value="UniProtKB-KW"/>
</dbReference>
<feature type="transmembrane region" description="Helical" evidence="1">
    <location>
        <begin position="160"/>
        <end position="177"/>
    </location>
</feature>
<dbReference type="PANTHER" id="PTHR23028">
    <property type="entry name" value="ACETYLTRANSFERASE"/>
    <property type="match status" value="1"/>
</dbReference>
<keyword evidence="1" id="KW-0472">Membrane</keyword>
<evidence type="ECO:0000313" key="3">
    <source>
        <dbReference type="EMBL" id="MDO7873496.1"/>
    </source>
</evidence>
<feature type="transmembrane region" description="Helical" evidence="1">
    <location>
        <begin position="43"/>
        <end position="64"/>
    </location>
</feature>
<feature type="transmembrane region" description="Helical" evidence="1">
    <location>
        <begin position="279"/>
        <end position="300"/>
    </location>
</feature>
<gene>
    <name evidence="3" type="ORF">Q5H93_02045</name>
</gene>
<dbReference type="EMBL" id="JAUQSY010000001">
    <property type="protein sequence ID" value="MDO7873496.1"/>
    <property type="molecule type" value="Genomic_DNA"/>
</dbReference>
<keyword evidence="1" id="KW-1133">Transmembrane helix</keyword>
<feature type="domain" description="Acyltransferase 3" evidence="2">
    <location>
        <begin position="13"/>
        <end position="328"/>
    </location>
</feature>
<comment type="caution">
    <text evidence="3">The sequence shown here is derived from an EMBL/GenBank/DDBJ whole genome shotgun (WGS) entry which is preliminary data.</text>
</comment>
<evidence type="ECO:0000313" key="4">
    <source>
        <dbReference type="Proteomes" id="UP001176429"/>
    </source>
</evidence>
<keyword evidence="1" id="KW-0812">Transmembrane</keyword>
<feature type="transmembrane region" description="Helical" evidence="1">
    <location>
        <begin position="133"/>
        <end position="153"/>
    </location>
</feature>
<organism evidence="3 4">
    <name type="scientific">Hymenobacter aranciens</name>
    <dbReference type="NCBI Taxonomy" id="3063996"/>
    <lineage>
        <taxon>Bacteria</taxon>
        <taxon>Pseudomonadati</taxon>
        <taxon>Bacteroidota</taxon>
        <taxon>Cytophagia</taxon>
        <taxon>Cytophagales</taxon>
        <taxon>Hymenobacteraceae</taxon>
        <taxon>Hymenobacter</taxon>
    </lineage>
</organism>
<feature type="transmembrane region" description="Helical" evidence="1">
    <location>
        <begin position="85"/>
        <end position="104"/>
    </location>
</feature>
<feature type="transmembrane region" description="Helical" evidence="1">
    <location>
        <begin position="312"/>
        <end position="334"/>
    </location>
</feature>
<keyword evidence="3" id="KW-0012">Acyltransferase</keyword>
<protein>
    <submittedName>
        <fullName evidence="3">Acyltransferase</fullName>
        <ecNumber evidence="3">2.3.-.-</ecNumber>
    </submittedName>
</protein>
<dbReference type="Proteomes" id="UP001176429">
    <property type="component" value="Unassembled WGS sequence"/>
</dbReference>
<feature type="transmembrane region" description="Helical" evidence="1">
    <location>
        <begin position="241"/>
        <end position="259"/>
    </location>
</feature>
<evidence type="ECO:0000256" key="1">
    <source>
        <dbReference type="SAM" id="Phobius"/>
    </source>
</evidence>
<reference evidence="3" key="1">
    <citation type="submission" date="2023-07" db="EMBL/GenBank/DDBJ databases">
        <authorList>
            <person name="Kim M.K."/>
        </authorList>
    </citation>
    <scope>NUCLEOTIDE SEQUENCE</scope>
    <source>
        <strain evidence="3">ASUV-10-1</strain>
    </source>
</reference>